<comment type="caution">
    <text evidence="2">The sequence shown here is derived from an EMBL/GenBank/DDBJ whole genome shotgun (WGS) entry which is preliminary data.</text>
</comment>
<evidence type="ECO:0000313" key="2">
    <source>
        <dbReference type="EMBL" id="CAL0310555.1"/>
    </source>
</evidence>
<evidence type="ECO:0000256" key="1">
    <source>
        <dbReference type="SAM" id="MobiDB-lite"/>
    </source>
</evidence>
<dbReference type="EMBL" id="CAXHTB010000008">
    <property type="protein sequence ID" value="CAL0310555.1"/>
    <property type="molecule type" value="Genomic_DNA"/>
</dbReference>
<feature type="compositionally biased region" description="Polar residues" evidence="1">
    <location>
        <begin position="544"/>
        <end position="558"/>
    </location>
</feature>
<dbReference type="Gene3D" id="3.30.530.20">
    <property type="match status" value="1"/>
</dbReference>
<dbReference type="InterPro" id="IPR023393">
    <property type="entry name" value="START-like_dom_sf"/>
</dbReference>
<feature type="compositionally biased region" description="Polar residues" evidence="1">
    <location>
        <begin position="588"/>
        <end position="597"/>
    </location>
</feature>
<evidence type="ECO:0008006" key="4">
    <source>
        <dbReference type="Google" id="ProtNLM"/>
    </source>
</evidence>
<name>A0AAV1WMG8_LUPLU</name>
<feature type="region of interest" description="Disordered" evidence="1">
    <location>
        <begin position="528"/>
        <end position="558"/>
    </location>
</feature>
<keyword evidence="3" id="KW-1185">Reference proteome</keyword>
<accession>A0AAV1WMG8</accession>
<dbReference type="AlphaFoldDB" id="A0AAV1WMG8"/>
<feature type="compositionally biased region" description="Polar residues" evidence="1">
    <location>
        <begin position="528"/>
        <end position="537"/>
    </location>
</feature>
<protein>
    <recommendedName>
        <fullName evidence="4">START domain-containing protein</fullName>
    </recommendedName>
</protein>
<dbReference type="PANTHER" id="PTHR34560">
    <property type="entry name" value="POLYKETIDE CYCLASE/DEHYDRASE/LIPID TRANSPORT SUPERFAMILY PROTEIN"/>
    <property type="match status" value="1"/>
</dbReference>
<feature type="region of interest" description="Disordered" evidence="1">
    <location>
        <begin position="572"/>
        <end position="604"/>
    </location>
</feature>
<organism evidence="2 3">
    <name type="scientific">Lupinus luteus</name>
    <name type="common">European yellow lupine</name>
    <dbReference type="NCBI Taxonomy" id="3873"/>
    <lineage>
        <taxon>Eukaryota</taxon>
        <taxon>Viridiplantae</taxon>
        <taxon>Streptophyta</taxon>
        <taxon>Embryophyta</taxon>
        <taxon>Tracheophyta</taxon>
        <taxon>Spermatophyta</taxon>
        <taxon>Magnoliopsida</taxon>
        <taxon>eudicotyledons</taxon>
        <taxon>Gunneridae</taxon>
        <taxon>Pentapetalae</taxon>
        <taxon>rosids</taxon>
        <taxon>fabids</taxon>
        <taxon>Fabales</taxon>
        <taxon>Fabaceae</taxon>
        <taxon>Papilionoideae</taxon>
        <taxon>50 kb inversion clade</taxon>
        <taxon>genistoids sensu lato</taxon>
        <taxon>core genistoids</taxon>
        <taxon>Genisteae</taxon>
        <taxon>Lupinus</taxon>
    </lineage>
</organism>
<dbReference type="Proteomes" id="UP001497480">
    <property type="component" value="Unassembled WGS sequence"/>
</dbReference>
<reference evidence="2 3" key="1">
    <citation type="submission" date="2024-03" db="EMBL/GenBank/DDBJ databases">
        <authorList>
            <person name="Martinez-Hernandez J."/>
        </authorList>
    </citation>
    <scope>NUCLEOTIDE SEQUENCE [LARGE SCALE GENOMIC DNA]</scope>
</reference>
<evidence type="ECO:0000313" key="3">
    <source>
        <dbReference type="Proteomes" id="UP001497480"/>
    </source>
</evidence>
<gene>
    <name evidence="2" type="ORF">LLUT_LOCUS11615</name>
</gene>
<dbReference type="SUPFAM" id="SSF55961">
    <property type="entry name" value="Bet v1-like"/>
    <property type="match status" value="1"/>
</dbReference>
<dbReference type="PANTHER" id="PTHR34560:SF1">
    <property type="entry name" value="START DOMAIN-CONTAINING PROTEIN"/>
    <property type="match status" value="1"/>
</dbReference>
<sequence>MEKKRNIVQYRERLEKTLASPDLTNNQMLKTLVESQVLRSSGQEINGYKEKLIETKTAEVSNILDMLRSASIDDKGAGGSSISHSDWKLKQDNEEFRVMYREAPEGTPFHTLLVEGYVDGPVDACLCLSWETSLYKTWWPQSTIPTFKIIAADCLQQVQIGEQLALVRMKVPWPLSTREVIVHYYVFEYFQDDLIVVIMNSVSESKSIDGTITGFDNDAIPEARDVVRMDLVGGFVVQKVTSERSYFRTIANMDIKVDFIPPSLINFISRQLIGSGFRLYQKAVASKKRQDKELIKALGEPLYVRIREALYSINGSKAIDGEDLTQVANVLPAEDLIQRKQDSAKHISWKDRSNQHGNILNGEIVEEDIVEIVEQDYGEIVEAYSEEIVQIAKHDKKVDDIPNEQVDIDIRSVVKGKKNVNISSEVKLALGTLDRALSMVRKNRFHPRRSSSCSANDESRGMEKGGVVDSYSSRFVQECSKTEFSFQVSNSNIVQEISQEPGTNSVIQNFSHTGTNPNSKEVNYNKVVPSSSEQNLSRPIETTEVASYSSKRGATTDQTRCDNQLLNTDTIQDMASDDPKNSTRQKKSNNLVDQGTSLDVPKQPRKQRKYRYCCFLH</sequence>
<proteinExistence type="predicted"/>